<reference evidence="1 2" key="1">
    <citation type="submission" date="2013-10" db="EMBL/GenBank/DDBJ databases">
        <title>Salinisphaera orenii MK-B5 Genome Sequencing.</title>
        <authorList>
            <person name="Lai Q."/>
            <person name="Li C."/>
            <person name="Shao Z."/>
        </authorList>
    </citation>
    <scope>NUCLEOTIDE SEQUENCE [LARGE SCALE GENOMIC DNA]</scope>
    <source>
        <strain evidence="1 2">MK-B5</strain>
    </source>
</reference>
<evidence type="ECO:0000313" key="1">
    <source>
        <dbReference type="EMBL" id="ROO28363.1"/>
    </source>
</evidence>
<name>A0A423PS00_9GAMM</name>
<proteinExistence type="predicted"/>
<accession>A0A423PS00</accession>
<sequence>MDLMPGSRVIVALPFKGDAFPWIRDAIARLTARTPTGTECRESEFRQDSARHE</sequence>
<gene>
    <name evidence="1" type="ORF">SAOR_06150</name>
</gene>
<organism evidence="1 2">
    <name type="scientific">Salinisphaera orenii MK-B5</name>
    <dbReference type="NCBI Taxonomy" id="856730"/>
    <lineage>
        <taxon>Bacteria</taxon>
        <taxon>Pseudomonadati</taxon>
        <taxon>Pseudomonadota</taxon>
        <taxon>Gammaproteobacteria</taxon>
        <taxon>Salinisphaerales</taxon>
        <taxon>Salinisphaeraceae</taxon>
        <taxon>Salinisphaera</taxon>
    </lineage>
</organism>
<dbReference type="EMBL" id="AYKH01000010">
    <property type="protein sequence ID" value="ROO28363.1"/>
    <property type="molecule type" value="Genomic_DNA"/>
</dbReference>
<protein>
    <submittedName>
        <fullName evidence="1">Uncharacterized protein</fullName>
    </submittedName>
</protein>
<comment type="caution">
    <text evidence="1">The sequence shown here is derived from an EMBL/GenBank/DDBJ whole genome shotgun (WGS) entry which is preliminary data.</text>
</comment>
<dbReference type="AlphaFoldDB" id="A0A423PS00"/>
<keyword evidence="2" id="KW-1185">Reference proteome</keyword>
<evidence type="ECO:0000313" key="2">
    <source>
        <dbReference type="Proteomes" id="UP000283993"/>
    </source>
</evidence>
<dbReference type="Proteomes" id="UP000283993">
    <property type="component" value="Unassembled WGS sequence"/>
</dbReference>